<dbReference type="GeneID" id="60696186"/>
<accession>A0A5P9XR80</accession>
<protein>
    <recommendedName>
        <fullName evidence="2">Uncharacterized domain-containing protein</fullName>
    </recommendedName>
</protein>
<feature type="domain" description="Uncharacterised" evidence="2">
    <location>
        <begin position="94"/>
        <end position="413"/>
    </location>
</feature>
<dbReference type="CDD" id="cd00077">
    <property type="entry name" value="HDc"/>
    <property type="match status" value="1"/>
</dbReference>
<dbReference type="NCBIfam" id="NF041494">
    <property type="entry name" value="MobH"/>
    <property type="match status" value="1"/>
</dbReference>
<dbReference type="PANTHER" id="PTHR48125">
    <property type="entry name" value="LP07818P1"/>
    <property type="match status" value="1"/>
</dbReference>
<dbReference type="InterPro" id="IPR003607">
    <property type="entry name" value="HD/PDEase_dom"/>
</dbReference>
<reference evidence="3 4" key="1">
    <citation type="submission" date="2019-10" db="EMBL/GenBank/DDBJ databases">
        <authorList>
            <person name="Wang R."/>
        </authorList>
    </citation>
    <scope>NUCLEOTIDE SEQUENCE [LARGE SCALE GENOMIC DNA]</scope>
    <source>
        <strain evidence="3 4">ATCC 19377</strain>
    </source>
</reference>
<dbReference type="Gene3D" id="1.10.3210.40">
    <property type="match status" value="1"/>
</dbReference>
<dbReference type="KEGG" id="atx:GCD22_01862"/>
<dbReference type="EMBL" id="CP045571">
    <property type="protein sequence ID" value="QFX96139.1"/>
    <property type="molecule type" value="Genomic_DNA"/>
</dbReference>
<evidence type="ECO:0000313" key="4">
    <source>
        <dbReference type="Proteomes" id="UP000363590"/>
    </source>
</evidence>
<dbReference type="Pfam" id="PF07514">
    <property type="entry name" value="TraI_2"/>
    <property type="match status" value="1"/>
</dbReference>
<feature type="region of interest" description="Disordered" evidence="1">
    <location>
        <begin position="478"/>
        <end position="589"/>
    </location>
</feature>
<dbReference type="Proteomes" id="UP000363590">
    <property type="component" value="Chromosome"/>
</dbReference>
<evidence type="ECO:0000313" key="3">
    <source>
        <dbReference type="EMBL" id="QFX96139.1"/>
    </source>
</evidence>
<dbReference type="AlphaFoldDB" id="A0A5P9XR80"/>
<gene>
    <name evidence="3" type="ORF">GCD22_01862</name>
</gene>
<dbReference type="PANTHER" id="PTHR48125:SF12">
    <property type="entry name" value="AT HOOK TRANSCRIPTION FACTOR FAMILY-RELATED"/>
    <property type="match status" value="1"/>
</dbReference>
<feature type="compositionally biased region" description="Polar residues" evidence="1">
    <location>
        <begin position="545"/>
        <end position="560"/>
    </location>
</feature>
<sequence>MTDMEKLWSERISEKFAAQWDRWTGHRRFPWGAPDAHAADAGQASTPPGRKAPKPAKASPIPEDWKQQVLTDVPVYPPFRQGLPLLPVTDIIQSQARLIREVYAAVGVTPEFWKRIYLPAIHNYAHYVHLLPASEGNHHRGAGGLFRHGLEACLYAVRLTDGQDSLEKSAHLLHPTERRRHEDALRLATFCAALFHDIGKPMVDMQVYDQQQGHIWNPALYPSLYRWGQETHVQFYNLRWRSGRMDRHKNLGMATAPHLMTRDILAFLTDVDAYWVETVLRAISGDEMGINKVRDFATYGDRESVRYDLKNQGGEGNDIGIPVERYLLDAMRTLVREQIWKVNESGAVLWTTRIPKEEVEREIAAETPVIALVWPKAATDVAGWLHQQGTPGIPKDPQVIADMLLDRELAVPSRDESDGQQRIPFWFLSPENQDGTGNRETLGQRVLVLRHPEYLLDIVPPLSARSLYSVRKADAPAATSVSPASPAPSASSATVTPAARPAEKNTTARSSASVTPTASQPVPASPQPQRKTASHPVAPPPVAEPQTTAKTSTPHTQAATASPEAGRQADKAVQDVHTADRTAPPSARDDRQISLGLRILRTIIREILIQRRDAAILIPGGEEAAYLQFPEAFRDMGMKPIEMLGILNDEHLLIPSPDSPEKLTQKKTLPGQSKERTVVVLSPTALKKLPCLKMPLSLFPKEQRRTYHRYLIEQARDYSAAQFSANKDTQKGYWFIPLEWVVETLSRQFPDDPCPERFLRECTIGPGGSEGGGLLLRLDSDLPS</sequence>
<feature type="compositionally biased region" description="Low complexity" evidence="1">
    <location>
        <begin position="32"/>
        <end position="62"/>
    </location>
</feature>
<feature type="compositionally biased region" description="Basic and acidic residues" evidence="1">
    <location>
        <begin position="567"/>
        <end position="580"/>
    </location>
</feature>
<proteinExistence type="predicted"/>
<name>A0A5P9XR80_ACITH</name>
<evidence type="ECO:0000259" key="2">
    <source>
        <dbReference type="Pfam" id="PF07514"/>
    </source>
</evidence>
<feature type="compositionally biased region" description="Low complexity" evidence="1">
    <location>
        <begin position="478"/>
        <end position="500"/>
    </location>
</feature>
<feature type="region of interest" description="Disordered" evidence="1">
    <location>
        <begin position="32"/>
        <end position="63"/>
    </location>
</feature>
<evidence type="ECO:0000256" key="1">
    <source>
        <dbReference type="SAM" id="MobiDB-lite"/>
    </source>
</evidence>
<dbReference type="RefSeq" id="WP_153940708.1">
    <property type="nucleotide sequence ID" value="NZ_CP045571.1"/>
</dbReference>
<feature type="compositionally biased region" description="Polar residues" evidence="1">
    <location>
        <begin position="504"/>
        <end position="514"/>
    </location>
</feature>
<dbReference type="InterPro" id="IPR011119">
    <property type="entry name" value="Unchr_helicase_relaxase_TraI"/>
</dbReference>
<organism evidence="3 4">
    <name type="scientific">Acidithiobacillus thiooxidans ATCC 19377</name>
    <dbReference type="NCBI Taxonomy" id="637390"/>
    <lineage>
        <taxon>Bacteria</taxon>
        <taxon>Pseudomonadati</taxon>
        <taxon>Pseudomonadota</taxon>
        <taxon>Acidithiobacillia</taxon>
        <taxon>Acidithiobacillales</taxon>
        <taxon>Acidithiobacillaceae</taxon>
        <taxon>Acidithiobacillus</taxon>
    </lineage>
</organism>